<dbReference type="GO" id="GO:0019005">
    <property type="term" value="C:SCF ubiquitin ligase complex"/>
    <property type="evidence" value="ECO:0007669"/>
    <property type="project" value="TreeGrafter"/>
</dbReference>
<dbReference type="Gene3D" id="1.20.1280.50">
    <property type="match status" value="1"/>
</dbReference>
<dbReference type="InterPro" id="IPR036047">
    <property type="entry name" value="F-box-like_dom_sf"/>
</dbReference>
<evidence type="ECO:0000256" key="1">
    <source>
        <dbReference type="ARBA" id="ARBA00022741"/>
    </source>
</evidence>
<dbReference type="InterPro" id="IPR006689">
    <property type="entry name" value="Small_GTPase_ARF/SAR"/>
</dbReference>
<dbReference type="InterPro" id="IPR001810">
    <property type="entry name" value="F-box_dom"/>
</dbReference>
<protein>
    <recommendedName>
        <fullName evidence="3">F-box domain-containing protein</fullName>
    </recommendedName>
</protein>
<dbReference type="InterPro" id="IPR027417">
    <property type="entry name" value="P-loop_NTPase"/>
</dbReference>
<evidence type="ECO:0000259" key="3">
    <source>
        <dbReference type="PROSITE" id="PS50181"/>
    </source>
</evidence>
<keyword evidence="2" id="KW-0342">GTP-binding</keyword>
<evidence type="ECO:0000256" key="2">
    <source>
        <dbReference type="ARBA" id="ARBA00023134"/>
    </source>
</evidence>
<keyword evidence="5" id="KW-1185">Reference proteome</keyword>
<dbReference type="Proteomes" id="UP001186944">
    <property type="component" value="Unassembled WGS sequence"/>
</dbReference>
<organism evidence="4 5">
    <name type="scientific">Pinctada imbricata</name>
    <name type="common">Atlantic pearl-oyster</name>
    <name type="synonym">Pinctada martensii</name>
    <dbReference type="NCBI Taxonomy" id="66713"/>
    <lineage>
        <taxon>Eukaryota</taxon>
        <taxon>Metazoa</taxon>
        <taxon>Spiralia</taxon>
        <taxon>Lophotrochozoa</taxon>
        <taxon>Mollusca</taxon>
        <taxon>Bivalvia</taxon>
        <taxon>Autobranchia</taxon>
        <taxon>Pteriomorphia</taxon>
        <taxon>Pterioida</taxon>
        <taxon>Pterioidea</taxon>
        <taxon>Pteriidae</taxon>
        <taxon>Pinctada</taxon>
    </lineage>
</organism>
<dbReference type="PANTHER" id="PTHR16008:SF4">
    <property type="entry name" value="F-BOX ONLY PROTEIN 4"/>
    <property type="match status" value="1"/>
</dbReference>
<sequence>MGDIDSDVCIVSGGLQQYLNKKQGQRPGNVQQENDDSPFNALPINIKLKIFGFLDAKSLCQITRVCKSWCEICEDNLLWKEILLRDVKKWKRISHTTNPALYQEVESDWSNKQIYLRCSPEVNHLMHQENVIFNGLTSVLRYFLPRKVSKIAMFGPGLESDTSGLVRKMLYEDNNQLNRVGVVPGRFDGVGSGWCLKMQNGQLFQLSVLYSASKKIRMDKSLNRLQKNNLLELKQDEKGEQLVEVKPAVRDFLGTVDAFVYVVDASGTAEAIAEDKAEMFTMVSERWFATHVPILVMSCTPEANSSRVACVDVVQALQMSQLSRPWQVHDCVVSSLDGVVDSIQWLIEQSLRR</sequence>
<dbReference type="PANTHER" id="PTHR16008">
    <property type="entry name" value="F-BOX ONLY PROTEIN 4"/>
    <property type="match status" value="1"/>
</dbReference>
<dbReference type="PROSITE" id="PS50181">
    <property type="entry name" value="FBOX"/>
    <property type="match status" value="1"/>
</dbReference>
<evidence type="ECO:0000313" key="4">
    <source>
        <dbReference type="EMBL" id="KAK3091892.1"/>
    </source>
</evidence>
<comment type="caution">
    <text evidence="4">The sequence shown here is derived from an EMBL/GenBank/DDBJ whole genome shotgun (WGS) entry which is preliminary data.</text>
</comment>
<dbReference type="GO" id="GO:0005525">
    <property type="term" value="F:GTP binding"/>
    <property type="evidence" value="ECO:0007669"/>
    <property type="project" value="UniProtKB-KW"/>
</dbReference>
<gene>
    <name evidence="4" type="ORF">FSP39_023485</name>
</gene>
<dbReference type="GO" id="GO:0003924">
    <property type="term" value="F:GTPase activity"/>
    <property type="evidence" value="ECO:0007669"/>
    <property type="project" value="InterPro"/>
</dbReference>
<dbReference type="Pfam" id="PF12937">
    <property type="entry name" value="F-box-like"/>
    <property type="match status" value="1"/>
</dbReference>
<proteinExistence type="predicted"/>
<dbReference type="GO" id="GO:0031146">
    <property type="term" value="P:SCF-dependent proteasomal ubiquitin-dependent protein catabolic process"/>
    <property type="evidence" value="ECO:0007669"/>
    <property type="project" value="InterPro"/>
</dbReference>
<dbReference type="GO" id="GO:0000209">
    <property type="term" value="P:protein polyubiquitination"/>
    <property type="evidence" value="ECO:0007669"/>
    <property type="project" value="TreeGrafter"/>
</dbReference>
<accession>A0AA88XT69</accession>
<evidence type="ECO:0000313" key="5">
    <source>
        <dbReference type="Proteomes" id="UP001186944"/>
    </source>
</evidence>
<keyword evidence="1" id="KW-0547">Nucleotide-binding</keyword>
<dbReference type="InterPro" id="IPR039588">
    <property type="entry name" value="FBXO4"/>
</dbReference>
<reference evidence="4" key="1">
    <citation type="submission" date="2019-08" db="EMBL/GenBank/DDBJ databases">
        <title>The improved chromosome-level genome for the pearl oyster Pinctada fucata martensii using PacBio sequencing and Hi-C.</title>
        <authorList>
            <person name="Zheng Z."/>
        </authorList>
    </citation>
    <scope>NUCLEOTIDE SEQUENCE</scope>
    <source>
        <strain evidence="4">ZZ-2019</strain>
        <tissue evidence="4">Adductor muscle</tissue>
    </source>
</reference>
<dbReference type="SUPFAM" id="SSF81383">
    <property type="entry name" value="F-box domain"/>
    <property type="match status" value="1"/>
</dbReference>
<dbReference type="Gene3D" id="3.40.50.300">
    <property type="entry name" value="P-loop containing nucleotide triphosphate hydrolases"/>
    <property type="match status" value="1"/>
</dbReference>
<dbReference type="Pfam" id="PF00025">
    <property type="entry name" value="Arf"/>
    <property type="match status" value="1"/>
</dbReference>
<dbReference type="SMART" id="SM00256">
    <property type="entry name" value="FBOX"/>
    <property type="match status" value="1"/>
</dbReference>
<name>A0AA88XT69_PINIB</name>
<dbReference type="EMBL" id="VSWD01000010">
    <property type="protein sequence ID" value="KAK3091892.1"/>
    <property type="molecule type" value="Genomic_DNA"/>
</dbReference>
<feature type="domain" description="F-box" evidence="3">
    <location>
        <begin position="36"/>
        <end position="82"/>
    </location>
</feature>
<dbReference type="AlphaFoldDB" id="A0AA88XT69"/>